<dbReference type="PROSITE" id="PS50865">
    <property type="entry name" value="ZF_MYND_2"/>
    <property type="match status" value="1"/>
</dbReference>
<keyword evidence="7" id="KW-1185">Reference proteome</keyword>
<comment type="caution">
    <text evidence="6">The sequence shown here is derived from an EMBL/GenBank/DDBJ whole genome shotgun (WGS) entry which is preliminary data.</text>
</comment>
<keyword evidence="2 4" id="KW-0863">Zinc-finger</keyword>
<evidence type="ECO:0000256" key="4">
    <source>
        <dbReference type="PROSITE-ProRule" id="PRU00134"/>
    </source>
</evidence>
<evidence type="ECO:0000256" key="2">
    <source>
        <dbReference type="ARBA" id="ARBA00022771"/>
    </source>
</evidence>
<dbReference type="Proteomes" id="UP001320420">
    <property type="component" value="Unassembled WGS sequence"/>
</dbReference>
<evidence type="ECO:0000259" key="5">
    <source>
        <dbReference type="PROSITE" id="PS50865"/>
    </source>
</evidence>
<proteinExistence type="predicted"/>
<protein>
    <recommendedName>
        <fullName evidence="5">MYND-type domain-containing protein</fullName>
    </recommendedName>
</protein>
<feature type="domain" description="MYND-type" evidence="5">
    <location>
        <begin position="20"/>
        <end position="61"/>
    </location>
</feature>
<dbReference type="SUPFAM" id="SSF144232">
    <property type="entry name" value="HIT/MYND zinc finger-like"/>
    <property type="match status" value="1"/>
</dbReference>
<reference evidence="6 7" key="1">
    <citation type="submission" date="2024-02" db="EMBL/GenBank/DDBJ databases">
        <title>De novo assembly and annotation of 12 fungi associated with fruit tree decline syndrome in Ontario, Canada.</title>
        <authorList>
            <person name="Sulman M."/>
            <person name="Ellouze W."/>
            <person name="Ilyukhin E."/>
        </authorList>
    </citation>
    <scope>NUCLEOTIDE SEQUENCE [LARGE SCALE GENOMIC DNA]</scope>
    <source>
        <strain evidence="6 7">M11/M66-122</strain>
    </source>
</reference>
<keyword evidence="3" id="KW-0862">Zinc</keyword>
<evidence type="ECO:0000313" key="7">
    <source>
        <dbReference type="Proteomes" id="UP001320420"/>
    </source>
</evidence>
<dbReference type="AlphaFoldDB" id="A0AAN9YQJ5"/>
<dbReference type="Gene3D" id="6.10.140.2220">
    <property type="match status" value="1"/>
</dbReference>
<keyword evidence="1" id="KW-0479">Metal-binding</keyword>
<dbReference type="GO" id="GO:0008270">
    <property type="term" value="F:zinc ion binding"/>
    <property type="evidence" value="ECO:0007669"/>
    <property type="project" value="UniProtKB-KW"/>
</dbReference>
<accession>A0AAN9YQJ5</accession>
<evidence type="ECO:0000256" key="1">
    <source>
        <dbReference type="ARBA" id="ARBA00022723"/>
    </source>
</evidence>
<name>A0AAN9YQJ5_9PEZI</name>
<sequence length="245" mass="26666">MDPASKPDGEEQAAARSCHCYCCGAERESAEQLALCAGCKTARYCSHACQKQHWKDHKLYCKHVASGGASSVALDASTYWEKIAACDPAARALARAIGIDLAVPSGLAMPMRRLVVTGKDTAENLALFFGSGWRESTRDLHADLRLEVLLAPPPGSPMHKYAEGLRLDAGCPRPWTPRAADADEARHVAKIRAMQDAIRRHVGARGVENLTGQDMQDVLVQQCGSNWVTEYKTYQHAANSMYQGV</sequence>
<dbReference type="InterPro" id="IPR002893">
    <property type="entry name" value="Znf_MYND"/>
</dbReference>
<dbReference type="EMBL" id="JAKJXP020000057">
    <property type="protein sequence ID" value="KAK7750872.1"/>
    <property type="molecule type" value="Genomic_DNA"/>
</dbReference>
<evidence type="ECO:0000256" key="3">
    <source>
        <dbReference type="ARBA" id="ARBA00022833"/>
    </source>
</evidence>
<gene>
    <name evidence="6" type="ORF">SLS62_007135</name>
</gene>
<organism evidence="6 7">
    <name type="scientific">Diatrype stigma</name>
    <dbReference type="NCBI Taxonomy" id="117547"/>
    <lineage>
        <taxon>Eukaryota</taxon>
        <taxon>Fungi</taxon>
        <taxon>Dikarya</taxon>
        <taxon>Ascomycota</taxon>
        <taxon>Pezizomycotina</taxon>
        <taxon>Sordariomycetes</taxon>
        <taxon>Xylariomycetidae</taxon>
        <taxon>Xylariales</taxon>
        <taxon>Diatrypaceae</taxon>
        <taxon>Diatrype</taxon>
    </lineage>
</organism>
<dbReference type="Pfam" id="PF01753">
    <property type="entry name" value="zf-MYND"/>
    <property type="match status" value="1"/>
</dbReference>
<evidence type="ECO:0000313" key="6">
    <source>
        <dbReference type="EMBL" id="KAK7750872.1"/>
    </source>
</evidence>